<dbReference type="InterPro" id="IPR036291">
    <property type="entry name" value="NAD(P)-bd_dom_sf"/>
</dbReference>
<feature type="domain" description="Enoyl reductase (ER)" evidence="3">
    <location>
        <begin position="16"/>
        <end position="306"/>
    </location>
</feature>
<dbReference type="InterPro" id="IPR013154">
    <property type="entry name" value="ADH-like_N"/>
</dbReference>
<dbReference type="PANTHER" id="PTHR45348">
    <property type="entry name" value="HYPOTHETICAL OXIDOREDUCTASE (EUROFUNG)"/>
    <property type="match status" value="1"/>
</dbReference>
<comment type="caution">
    <text evidence="4">The sequence shown here is derived from an EMBL/GenBank/DDBJ whole genome shotgun (WGS) entry which is preliminary data.</text>
</comment>
<dbReference type="Proteomes" id="UP001302676">
    <property type="component" value="Unassembled WGS sequence"/>
</dbReference>
<dbReference type="AlphaFoldDB" id="A0AAN6V9L9"/>
<dbReference type="PANTHER" id="PTHR45348:SF2">
    <property type="entry name" value="ZINC-TYPE ALCOHOL DEHYDROGENASE-LIKE PROTEIN C2E1P3.01"/>
    <property type="match status" value="1"/>
</dbReference>
<dbReference type="SUPFAM" id="SSF50129">
    <property type="entry name" value="GroES-like"/>
    <property type="match status" value="1"/>
</dbReference>
<dbReference type="GeneID" id="87819554"/>
<dbReference type="SMART" id="SM00829">
    <property type="entry name" value="PKS_ER"/>
    <property type="match status" value="1"/>
</dbReference>
<sequence length="372" mass="39634">MAPPSEINAVVITKPGAVEVKRVPLPNLPDDFILVRTTAVALNPTDWKHAGVGGNPLGVTAYTTGTRVGCDYAGIVEQVGSKVTKDFAPGDRVCGIVHGSNNLRPDGGSFAEYIVAKGDLQIKTPDNLSDEEAATLGVGISTVAQGLYQTLGLPLPSTANHPNTITPSNPPPEILIYGGSTATGVLGIQFAKLSGYRVATTCSPSNFDYVKSLGADAAFDYRAPDVVDAIRAWSNNADELLTIAWDCISNEASARISVAALSRTKPGHYRSLSPIPDELVKELNEKVDNGWRLAYTMFGEAIQKSIWMEAVPEDFEYGKMFWELARELLAEGKVKAVKADMNRGGKGLEGVVVGLKELAENKVSGAKLVYTL</sequence>
<dbReference type="Pfam" id="PF00107">
    <property type="entry name" value="ADH_zinc_N"/>
    <property type="match status" value="1"/>
</dbReference>
<dbReference type="InterPro" id="IPR020843">
    <property type="entry name" value="ER"/>
</dbReference>
<evidence type="ECO:0000259" key="3">
    <source>
        <dbReference type="SMART" id="SM00829"/>
    </source>
</evidence>
<keyword evidence="5" id="KW-1185">Reference proteome</keyword>
<reference evidence="4" key="2">
    <citation type="submission" date="2023-05" db="EMBL/GenBank/DDBJ databases">
        <authorList>
            <consortium name="Lawrence Berkeley National Laboratory"/>
            <person name="Steindorff A."/>
            <person name="Hensen N."/>
            <person name="Bonometti L."/>
            <person name="Westerberg I."/>
            <person name="Brannstrom I.O."/>
            <person name="Guillou S."/>
            <person name="Cros-Aarteil S."/>
            <person name="Calhoun S."/>
            <person name="Haridas S."/>
            <person name="Kuo A."/>
            <person name="Mondo S."/>
            <person name="Pangilinan J."/>
            <person name="Riley R."/>
            <person name="Labutti K."/>
            <person name="Andreopoulos B."/>
            <person name="Lipzen A."/>
            <person name="Chen C."/>
            <person name="Yanf M."/>
            <person name="Daum C."/>
            <person name="Ng V."/>
            <person name="Clum A."/>
            <person name="Ohm R."/>
            <person name="Martin F."/>
            <person name="Silar P."/>
            <person name="Natvig D."/>
            <person name="Lalanne C."/>
            <person name="Gautier V."/>
            <person name="Ament-Velasquez S.L."/>
            <person name="Kruys A."/>
            <person name="Hutchinson M.I."/>
            <person name="Powell A.J."/>
            <person name="Barry K."/>
            <person name="Miller A.N."/>
            <person name="Grigoriev I.V."/>
            <person name="Debuchy R."/>
            <person name="Gladieux P."/>
            <person name="Thoren M.H."/>
            <person name="Johannesson H."/>
        </authorList>
    </citation>
    <scope>NUCLEOTIDE SEQUENCE</scope>
    <source>
        <strain evidence="4">CBS 141.50</strain>
    </source>
</reference>
<dbReference type="EMBL" id="MU853560">
    <property type="protein sequence ID" value="KAK4146550.1"/>
    <property type="molecule type" value="Genomic_DNA"/>
</dbReference>
<organism evidence="4 5">
    <name type="scientific">Dichotomopilus funicola</name>
    <dbReference type="NCBI Taxonomy" id="1934379"/>
    <lineage>
        <taxon>Eukaryota</taxon>
        <taxon>Fungi</taxon>
        <taxon>Dikarya</taxon>
        <taxon>Ascomycota</taxon>
        <taxon>Pezizomycotina</taxon>
        <taxon>Sordariomycetes</taxon>
        <taxon>Sordariomycetidae</taxon>
        <taxon>Sordariales</taxon>
        <taxon>Chaetomiaceae</taxon>
        <taxon>Dichotomopilus</taxon>
    </lineage>
</organism>
<evidence type="ECO:0000313" key="5">
    <source>
        <dbReference type="Proteomes" id="UP001302676"/>
    </source>
</evidence>
<dbReference type="Pfam" id="PF08240">
    <property type="entry name" value="ADH_N"/>
    <property type="match status" value="1"/>
</dbReference>
<dbReference type="CDD" id="cd08249">
    <property type="entry name" value="enoyl_reductase_like"/>
    <property type="match status" value="1"/>
</dbReference>
<reference evidence="4" key="1">
    <citation type="journal article" date="2023" name="Mol. Phylogenet. Evol.">
        <title>Genome-scale phylogeny and comparative genomics of the fungal order Sordariales.</title>
        <authorList>
            <person name="Hensen N."/>
            <person name="Bonometti L."/>
            <person name="Westerberg I."/>
            <person name="Brannstrom I.O."/>
            <person name="Guillou S."/>
            <person name="Cros-Aarteil S."/>
            <person name="Calhoun S."/>
            <person name="Haridas S."/>
            <person name="Kuo A."/>
            <person name="Mondo S."/>
            <person name="Pangilinan J."/>
            <person name="Riley R."/>
            <person name="LaButti K."/>
            <person name="Andreopoulos B."/>
            <person name="Lipzen A."/>
            <person name="Chen C."/>
            <person name="Yan M."/>
            <person name="Daum C."/>
            <person name="Ng V."/>
            <person name="Clum A."/>
            <person name="Steindorff A."/>
            <person name="Ohm R.A."/>
            <person name="Martin F."/>
            <person name="Silar P."/>
            <person name="Natvig D.O."/>
            <person name="Lalanne C."/>
            <person name="Gautier V."/>
            <person name="Ament-Velasquez S.L."/>
            <person name="Kruys A."/>
            <person name="Hutchinson M.I."/>
            <person name="Powell A.J."/>
            <person name="Barry K."/>
            <person name="Miller A.N."/>
            <person name="Grigoriev I.V."/>
            <person name="Debuchy R."/>
            <person name="Gladieux P."/>
            <person name="Hiltunen Thoren M."/>
            <person name="Johannesson H."/>
        </authorList>
    </citation>
    <scope>NUCLEOTIDE SEQUENCE</scope>
    <source>
        <strain evidence="4">CBS 141.50</strain>
    </source>
</reference>
<proteinExistence type="inferred from homology"/>
<evidence type="ECO:0000256" key="2">
    <source>
        <dbReference type="ARBA" id="ARBA00023002"/>
    </source>
</evidence>
<dbReference type="SUPFAM" id="SSF51735">
    <property type="entry name" value="NAD(P)-binding Rossmann-fold domains"/>
    <property type="match status" value="1"/>
</dbReference>
<dbReference type="GO" id="GO:0016651">
    <property type="term" value="F:oxidoreductase activity, acting on NAD(P)H"/>
    <property type="evidence" value="ECO:0007669"/>
    <property type="project" value="InterPro"/>
</dbReference>
<dbReference type="Gene3D" id="3.90.180.10">
    <property type="entry name" value="Medium-chain alcohol dehydrogenases, catalytic domain"/>
    <property type="match status" value="1"/>
</dbReference>
<dbReference type="Gene3D" id="3.40.50.720">
    <property type="entry name" value="NAD(P)-binding Rossmann-like Domain"/>
    <property type="match status" value="1"/>
</dbReference>
<dbReference type="RefSeq" id="XP_062639921.1">
    <property type="nucleotide sequence ID" value="XM_062782941.1"/>
</dbReference>
<dbReference type="InterPro" id="IPR013149">
    <property type="entry name" value="ADH-like_C"/>
</dbReference>
<keyword evidence="2" id="KW-0560">Oxidoreductase</keyword>
<evidence type="ECO:0000256" key="1">
    <source>
        <dbReference type="ARBA" id="ARBA00008072"/>
    </source>
</evidence>
<protein>
    <submittedName>
        <fullName evidence="4">Chaperonin 10-like protein</fullName>
    </submittedName>
</protein>
<name>A0AAN6V9L9_9PEZI</name>
<evidence type="ECO:0000313" key="4">
    <source>
        <dbReference type="EMBL" id="KAK4146550.1"/>
    </source>
</evidence>
<gene>
    <name evidence="4" type="ORF">C8A04DRAFT_34758</name>
</gene>
<dbReference type="InterPro" id="IPR047122">
    <property type="entry name" value="Trans-enoyl_RdTase-like"/>
</dbReference>
<comment type="similarity">
    <text evidence="1">Belongs to the zinc-containing alcohol dehydrogenase family.</text>
</comment>
<dbReference type="InterPro" id="IPR011032">
    <property type="entry name" value="GroES-like_sf"/>
</dbReference>
<accession>A0AAN6V9L9</accession>